<dbReference type="EMBL" id="FXAZ01000001">
    <property type="protein sequence ID" value="SMG08819.1"/>
    <property type="molecule type" value="Genomic_DNA"/>
</dbReference>
<evidence type="ECO:0000256" key="1">
    <source>
        <dbReference type="ARBA" id="ARBA00023015"/>
    </source>
</evidence>
<accession>A0A1X7I4B0</accession>
<dbReference type="GO" id="GO:0003677">
    <property type="term" value="F:DNA binding"/>
    <property type="evidence" value="ECO:0007669"/>
    <property type="project" value="UniProtKB-KW"/>
</dbReference>
<evidence type="ECO:0000313" key="6">
    <source>
        <dbReference type="Proteomes" id="UP000193834"/>
    </source>
</evidence>
<keyword evidence="2" id="KW-0238">DNA-binding</keyword>
<keyword evidence="1" id="KW-0805">Transcription regulation</keyword>
<name>A0A1X7I4B0_9BACL</name>
<evidence type="ECO:0000256" key="3">
    <source>
        <dbReference type="ARBA" id="ARBA00023163"/>
    </source>
</evidence>
<sequence>MDVFEAKEWSPDVLEKVSQTFKALGDPTRIRILTLLAKEECAVNQIAESLQLSQSAVSHQLKTLRAYRFVRYRREGQNMLYSCDDEQIIGLLNEAYRYASTGS</sequence>
<dbReference type="CDD" id="cd00090">
    <property type="entry name" value="HTH_ARSR"/>
    <property type="match status" value="1"/>
</dbReference>
<organism evidence="5 6">
    <name type="scientific">Paenibacillus aquistagni</name>
    <dbReference type="NCBI Taxonomy" id="1852522"/>
    <lineage>
        <taxon>Bacteria</taxon>
        <taxon>Bacillati</taxon>
        <taxon>Bacillota</taxon>
        <taxon>Bacilli</taxon>
        <taxon>Bacillales</taxon>
        <taxon>Paenibacillaceae</taxon>
        <taxon>Paenibacillus</taxon>
    </lineage>
</organism>
<dbReference type="NCBIfam" id="NF033788">
    <property type="entry name" value="HTH_metalloreg"/>
    <property type="match status" value="1"/>
</dbReference>
<dbReference type="AlphaFoldDB" id="A0A1X7I4B0"/>
<evidence type="ECO:0000256" key="2">
    <source>
        <dbReference type="ARBA" id="ARBA00023125"/>
    </source>
</evidence>
<keyword evidence="3" id="KW-0804">Transcription</keyword>
<dbReference type="RefSeq" id="WP_085492410.1">
    <property type="nucleotide sequence ID" value="NZ_FXAZ01000001.1"/>
</dbReference>
<proteinExistence type="predicted"/>
<dbReference type="InterPro" id="IPR011991">
    <property type="entry name" value="ArsR-like_HTH"/>
</dbReference>
<dbReference type="InterPro" id="IPR036388">
    <property type="entry name" value="WH-like_DNA-bd_sf"/>
</dbReference>
<dbReference type="GO" id="GO:0003700">
    <property type="term" value="F:DNA-binding transcription factor activity"/>
    <property type="evidence" value="ECO:0007669"/>
    <property type="project" value="InterPro"/>
</dbReference>
<gene>
    <name evidence="5" type="ORF">SAMN06295960_0088</name>
</gene>
<dbReference type="SUPFAM" id="SSF46785">
    <property type="entry name" value="Winged helix' DNA-binding domain"/>
    <property type="match status" value="1"/>
</dbReference>
<protein>
    <submittedName>
        <fullName evidence="5">Transcriptional regulator, ArsR family</fullName>
    </submittedName>
</protein>
<dbReference type="InterPro" id="IPR051011">
    <property type="entry name" value="Metal_resp_trans_reg"/>
</dbReference>
<dbReference type="InterPro" id="IPR036390">
    <property type="entry name" value="WH_DNA-bd_sf"/>
</dbReference>
<dbReference type="PANTHER" id="PTHR43132">
    <property type="entry name" value="ARSENICAL RESISTANCE OPERON REPRESSOR ARSR-RELATED"/>
    <property type="match status" value="1"/>
</dbReference>
<dbReference type="InterPro" id="IPR001845">
    <property type="entry name" value="HTH_ArsR_DNA-bd_dom"/>
</dbReference>
<dbReference type="PANTHER" id="PTHR43132:SF6">
    <property type="entry name" value="HTH-TYPE TRANSCRIPTIONAL REPRESSOR CZRA"/>
    <property type="match status" value="1"/>
</dbReference>
<dbReference type="OrthoDB" id="9794330at2"/>
<dbReference type="Proteomes" id="UP000193834">
    <property type="component" value="Unassembled WGS sequence"/>
</dbReference>
<keyword evidence="6" id="KW-1185">Reference proteome</keyword>
<dbReference type="SMART" id="SM00418">
    <property type="entry name" value="HTH_ARSR"/>
    <property type="match status" value="1"/>
</dbReference>
<reference evidence="5 6" key="1">
    <citation type="submission" date="2017-04" db="EMBL/GenBank/DDBJ databases">
        <authorList>
            <person name="Afonso C.L."/>
            <person name="Miller P.J."/>
            <person name="Scott M.A."/>
            <person name="Spackman E."/>
            <person name="Goraichik I."/>
            <person name="Dimitrov K.M."/>
            <person name="Suarez D.L."/>
            <person name="Swayne D.E."/>
        </authorList>
    </citation>
    <scope>NUCLEOTIDE SEQUENCE [LARGE SCALE GENOMIC DNA]</scope>
    <source>
        <strain evidence="5 6">11</strain>
    </source>
</reference>
<dbReference type="Pfam" id="PF01022">
    <property type="entry name" value="HTH_5"/>
    <property type="match status" value="1"/>
</dbReference>
<dbReference type="Gene3D" id="1.10.10.10">
    <property type="entry name" value="Winged helix-like DNA-binding domain superfamily/Winged helix DNA-binding domain"/>
    <property type="match status" value="1"/>
</dbReference>
<dbReference type="PRINTS" id="PR00778">
    <property type="entry name" value="HTHARSR"/>
</dbReference>
<feature type="domain" description="HTH arsR-type" evidence="4">
    <location>
        <begin position="9"/>
        <end position="103"/>
    </location>
</feature>
<dbReference type="PROSITE" id="PS50987">
    <property type="entry name" value="HTH_ARSR_2"/>
    <property type="match status" value="1"/>
</dbReference>
<evidence type="ECO:0000259" key="4">
    <source>
        <dbReference type="PROSITE" id="PS50987"/>
    </source>
</evidence>
<dbReference type="STRING" id="1852522.SAMN06295960_0088"/>
<evidence type="ECO:0000313" key="5">
    <source>
        <dbReference type="EMBL" id="SMG08819.1"/>
    </source>
</evidence>